<keyword evidence="4" id="KW-0671">Queuosine biosynthesis</keyword>
<name>A0A3B0UKP8_9ZZZZ</name>
<evidence type="ECO:0000313" key="5">
    <source>
        <dbReference type="EMBL" id="VAW31595.1"/>
    </source>
</evidence>
<sequence length="367" mass="40386">MNSADFDYNLPQELIAQRPLSQRDASRLMVLNRANRQISHQIFTDILDYIQPGDVLVANNSRVMPARLYGRKPTGGKVEILLLNQLENGRWQAIVGGKRLKEGSQIHLLNNVGEETEIVATVTAVLHGSQRELNFNQPLDEQLESIGHTPLPPYIHESLDGPERYQTVYSRPTGSAAAPTAGLHFTGDLLIALRQRGVIFETVTLHVGLDTFKPVEAEEIAQHTIHSEWASLSPESAKRINEAKLAGGRLIAVGTTSVRTLETAALRSAGITGSLQTISQQDASGETSNLCPWKPVAAFTAPTDLFIYPGYKFRTVDGMITNFHLPRSSLLMLVSAFAGHEFMMAAYETAVTKKYRFFSFGDGMLIA</sequence>
<reference evidence="5" key="1">
    <citation type="submission" date="2018-06" db="EMBL/GenBank/DDBJ databases">
        <authorList>
            <person name="Zhirakovskaya E."/>
        </authorList>
    </citation>
    <scope>NUCLEOTIDE SEQUENCE</scope>
</reference>
<accession>A0A3B0UKP8</accession>
<dbReference type="HAMAP" id="MF_00113">
    <property type="entry name" value="QueA"/>
    <property type="match status" value="1"/>
</dbReference>
<dbReference type="NCBIfam" id="TIGR00113">
    <property type="entry name" value="queA"/>
    <property type="match status" value="1"/>
</dbReference>
<dbReference type="Gene3D" id="3.40.1780.10">
    <property type="entry name" value="QueA-like"/>
    <property type="match status" value="1"/>
</dbReference>
<dbReference type="InterPro" id="IPR042118">
    <property type="entry name" value="QueA_dom1"/>
</dbReference>
<keyword evidence="1" id="KW-0963">Cytoplasm</keyword>
<dbReference type="Gene3D" id="2.40.10.240">
    <property type="entry name" value="QueA-like"/>
    <property type="match status" value="1"/>
</dbReference>
<dbReference type="InterPro" id="IPR042119">
    <property type="entry name" value="QueA_dom2"/>
</dbReference>
<dbReference type="EMBL" id="UOEU01000255">
    <property type="protein sequence ID" value="VAW31595.1"/>
    <property type="molecule type" value="Genomic_DNA"/>
</dbReference>
<gene>
    <name evidence="5" type="ORF">MNBD_CHLOROFLEXI01-2743</name>
</gene>
<dbReference type="FunFam" id="2.40.10.240:FF:000002">
    <property type="entry name" value="S-adenosylmethionine:tRNA ribosyltransferase-isomerase"/>
    <property type="match status" value="1"/>
</dbReference>
<protein>
    <submittedName>
        <fullName evidence="5">S-adenosylmethionine:tRNA ribosyltransferase-isomerase</fullName>
        <ecNumber evidence="5">2.4.99.17</ecNumber>
    </submittedName>
</protein>
<proteinExistence type="inferred from homology"/>
<dbReference type="NCBIfam" id="NF001140">
    <property type="entry name" value="PRK00147.1"/>
    <property type="match status" value="1"/>
</dbReference>
<dbReference type="GO" id="GO:0051075">
    <property type="term" value="F:S-adenosylmethionine:tRNA ribosyltransferase-isomerase activity"/>
    <property type="evidence" value="ECO:0007669"/>
    <property type="project" value="UniProtKB-EC"/>
</dbReference>
<dbReference type="SUPFAM" id="SSF111337">
    <property type="entry name" value="QueA-like"/>
    <property type="match status" value="1"/>
</dbReference>
<dbReference type="InterPro" id="IPR036100">
    <property type="entry name" value="QueA_sf"/>
</dbReference>
<keyword evidence="5" id="KW-0413">Isomerase</keyword>
<dbReference type="InterPro" id="IPR003699">
    <property type="entry name" value="QueA"/>
</dbReference>
<evidence type="ECO:0000256" key="4">
    <source>
        <dbReference type="ARBA" id="ARBA00022785"/>
    </source>
</evidence>
<dbReference type="AlphaFoldDB" id="A0A3B0UKP8"/>
<dbReference type="GO" id="GO:0008616">
    <property type="term" value="P:tRNA queuosine(34) biosynthetic process"/>
    <property type="evidence" value="ECO:0007669"/>
    <property type="project" value="UniProtKB-KW"/>
</dbReference>
<dbReference type="PANTHER" id="PTHR30307">
    <property type="entry name" value="S-ADENOSYLMETHIONINE:TRNA RIBOSYLTRANSFERASE-ISOMERASE"/>
    <property type="match status" value="1"/>
</dbReference>
<dbReference type="EC" id="2.4.99.17" evidence="5"/>
<organism evidence="5">
    <name type="scientific">hydrothermal vent metagenome</name>
    <dbReference type="NCBI Taxonomy" id="652676"/>
    <lineage>
        <taxon>unclassified sequences</taxon>
        <taxon>metagenomes</taxon>
        <taxon>ecological metagenomes</taxon>
    </lineage>
</organism>
<keyword evidence="2 5" id="KW-0808">Transferase</keyword>
<evidence type="ECO:0000256" key="3">
    <source>
        <dbReference type="ARBA" id="ARBA00022691"/>
    </source>
</evidence>
<evidence type="ECO:0000256" key="2">
    <source>
        <dbReference type="ARBA" id="ARBA00022679"/>
    </source>
</evidence>
<dbReference type="Pfam" id="PF02547">
    <property type="entry name" value="Queuosine_synth"/>
    <property type="match status" value="1"/>
</dbReference>
<keyword evidence="5" id="KW-0328">Glycosyltransferase</keyword>
<dbReference type="PANTHER" id="PTHR30307:SF0">
    <property type="entry name" value="S-ADENOSYLMETHIONINE:TRNA RIBOSYLTRANSFERASE-ISOMERASE"/>
    <property type="match status" value="1"/>
</dbReference>
<evidence type="ECO:0000256" key="1">
    <source>
        <dbReference type="ARBA" id="ARBA00022490"/>
    </source>
</evidence>
<keyword evidence="3" id="KW-0949">S-adenosyl-L-methionine</keyword>